<keyword evidence="2" id="KW-1133">Transmembrane helix</keyword>
<accession>A0A380CSZ2</accession>
<proteinExistence type="predicted"/>
<dbReference type="RefSeq" id="WP_115171510.1">
    <property type="nucleotide sequence ID" value="NZ_UGYW01000002.1"/>
</dbReference>
<gene>
    <name evidence="3" type="ORF">NCTC11388_04203</name>
</gene>
<evidence type="ECO:0000256" key="2">
    <source>
        <dbReference type="SAM" id="Phobius"/>
    </source>
</evidence>
<feature type="transmembrane region" description="Helical" evidence="2">
    <location>
        <begin position="21"/>
        <end position="41"/>
    </location>
</feature>
<evidence type="ECO:0000313" key="3">
    <source>
        <dbReference type="EMBL" id="SUJ27519.1"/>
    </source>
</evidence>
<keyword evidence="2" id="KW-0812">Transmembrane</keyword>
<dbReference type="Proteomes" id="UP000254893">
    <property type="component" value="Unassembled WGS sequence"/>
</dbReference>
<feature type="compositionally biased region" description="Acidic residues" evidence="1">
    <location>
        <begin position="222"/>
        <end position="237"/>
    </location>
</feature>
<name>A0A380CSZ2_SPHSI</name>
<reference evidence="3 4" key="1">
    <citation type="submission" date="2018-06" db="EMBL/GenBank/DDBJ databases">
        <authorList>
            <consortium name="Pathogen Informatics"/>
            <person name="Doyle S."/>
        </authorList>
    </citation>
    <scope>NUCLEOTIDE SEQUENCE [LARGE SCALE GENOMIC DNA]</scope>
    <source>
        <strain evidence="3 4">NCTC11388</strain>
    </source>
</reference>
<organism evidence="3 4">
    <name type="scientific">Sphingobacterium spiritivorum</name>
    <name type="common">Flavobacterium spiritivorum</name>
    <dbReference type="NCBI Taxonomy" id="258"/>
    <lineage>
        <taxon>Bacteria</taxon>
        <taxon>Pseudomonadati</taxon>
        <taxon>Bacteroidota</taxon>
        <taxon>Sphingobacteriia</taxon>
        <taxon>Sphingobacteriales</taxon>
        <taxon>Sphingobacteriaceae</taxon>
        <taxon>Sphingobacterium</taxon>
    </lineage>
</organism>
<protein>
    <submittedName>
        <fullName evidence="3">Uncharacterized protein</fullName>
    </submittedName>
</protein>
<keyword evidence="2" id="KW-0472">Membrane</keyword>
<dbReference type="EMBL" id="UGYW01000002">
    <property type="protein sequence ID" value="SUJ27519.1"/>
    <property type="molecule type" value="Genomic_DNA"/>
</dbReference>
<feature type="region of interest" description="Disordered" evidence="1">
    <location>
        <begin position="219"/>
        <end position="250"/>
    </location>
</feature>
<dbReference type="AlphaFoldDB" id="A0A380CSZ2"/>
<evidence type="ECO:0000256" key="1">
    <source>
        <dbReference type="SAM" id="MobiDB-lite"/>
    </source>
</evidence>
<evidence type="ECO:0000313" key="4">
    <source>
        <dbReference type="Proteomes" id="UP000254893"/>
    </source>
</evidence>
<sequence>MERTAEQPEGEKQPVGKSKKGLYITLTILCLFILGGGGYYFGVYKNGGQSLDGSNAERQEAINSIFSVSEYDNIPDNYKAFIYNFLEYNNYLDGTEFLTKIADRAKSVYAFGNFTGDDDNEDDMAVLFEKNDYKSSSLVIFNHKGEGLLIKDYESELPVINSFKAGARIYMDEAKLVPAPCAGLIIKNENTKYALVYDKKTKKFNSYYQYTQQEIENMEQMGSEDDISGDTPEEMESTPDSTHTIAEGDQ</sequence>